<dbReference type="Gene3D" id="3.40.50.300">
    <property type="entry name" value="P-loop containing nucleotide triphosphate hydrolases"/>
    <property type="match status" value="1"/>
</dbReference>
<dbReference type="OrthoDB" id="9776369at2"/>
<reference evidence="7 8" key="1">
    <citation type="journal article" date="2010" name="Stand. Genomic Sci.">
        <title>Complete genome sequence of Conexibacter woesei type strain (ID131577).</title>
        <authorList>
            <person name="Pukall R."/>
            <person name="Lapidus A."/>
            <person name="Glavina Del Rio T."/>
            <person name="Copeland A."/>
            <person name="Tice H."/>
            <person name="Cheng J.-F."/>
            <person name="Lucas S."/>
            <person name="Chen F."/>
            <person name="Nolan M."/>
            <person name="Bruce D."/>
            <person name="Goodwin L."/>
            <person name="Pitluck S."/>
            <person name="Mavromatis K."/>
            <person name="Ivanova N."/>
            <person name="Ovchinnikova G."/>
            <person name="Pati A."/>
            <person name="Chen A."/>
            <person name="Palaniappan K."/>
            <person name="Land M."/>
            <person name="Hauser L."/>
            <person name="Chang Y.-J."/>
            <person name="Jeffries C.D."/>
            <person name="Chain P."/>
            <person name="Meincke L."/>
            <person name="Sims D."/>
            <person name="Brettin T."/>
            <person name="Detter J.C."/>
            <person name="Rohde M."/>
            <person name="Goeker M."/>
            <person name="Bristow J."/>
            <person name="Eisen J.A."/>
            <person name="Markowitz V."/>
            <person name="Kyrpides N.C."/>
            <person name="Klenk H.-P."/>
            <person name="Hugenholtz P."/>
        </authorList>
    </citation>
    <scope>NUCLEOTIDE SEQUENCE [LARGE SCALE GENOMIC DNA]</scope>
    <source>
        <strain evidence="8">DSM 14684 / CIP 108061 / JCM 11494 / NBRC 100937 / ID131577</strain>
    </source>
</reference>
<name>D3F6Z5_CONWI</name>
<dbReference type="PANTHER" id="PTHR43820">
    <property type="entry name" value="HIGH-AFFINITY BRANCHED-CHAIN AMINO ACID TRANSPORT ATP-BINDING PROTEIN LIVF"/>
    <property type="match status" value="1"/>
</dbReference>
<dbReference type="GO" id="GO:0005524">
    <property type="term" value="F:ATP binding"/>
    <property type="evidence" value="ECO:0007669"/>
    <property type="project" value="UniProtKB-KW"/>
</dbReference>
<dbReference type="PROSITE" id="PS50893">
    <property type="entry name" value="ABC_TRANSPORTER_2"/>
    <property type="match status" value="1"/>
</dbReference>
<dbReference type="eggNOG" id="COG0410">
    <property type="taxonomic scope" value="Bacteria"/>
</dbReference>
<dbReference type="KEGG" id="cwo:Cwoe_4379"/>
<dbReference type="SUPFAM" id="SSF52540">
    <property type="entry name" value="P-loop containing nucleoside triphosphate hydrolases"/>
    <property type="match status" value="1"/>
</dbReference>
<organism evidence="7 8">
    <name type="scientific">Conexibacter woesei (strain DSM 14684 / CCUG 47730 / CIP 108061 / JCM 11494 / NBRC 100937 / ID131577)</name>
    <dbReference type="NCBI Taxonomy" id="469383"/>
    <lineage>
        <taxon>Bacteria</taxon>
        <taxon>Bacillati</taxon>
        <taxon>Actinomycetota</taxon>
        <taxon>Thermoleophilia</taxon>
        <taxon>Solirubrobacterales</taxon>
        <taxon>Conexibacteraceae</taxon>
        <taxon>Conexibacter</taxon>
    </lineage>
</organism>
<evidence type="ECO:0000256" key="1">
    <source>
        <dbReference type="ARBA" id="ARBA00005417"/>
    </source>
</evidence>
<dbReference type="STRING" id="469383.Cwoe_4379"/>
<dbReference type="SMART" id="SM00382">
    <property type="entry name" value="AAA"/>
    <property type="match status" value="1"/>
</dbReference>
<dbReference type="InterPro" id="IPR003439">
    <property type="entry name" value="ABC_transporter-like_ATP-bd"/>
</dbReference>
<dbReference type="EMBL" id="CP001854">
    <property type="protein sequence ID" value="ADB52793.1"/>
    <property type="molecule type" value="Genomic_DNA"/>
</dbReference>
<dbReference type="HOGENOM" id="CLU_000604_1_2_11"/>
<keyword evidence="5" id="KW-0029">Amino-acid transport</keyword>
<evidence type="ECO:0000256" key="3">
    <source>
        <dbReference type="ARBA" id="ARBA00022741"/>
    </source>
</evidence>
<dbReference type="InterPro" id="IPR027417">
    <property type="entry name" value="P-loop_NTPase"/>
</dbReference>
<proteinExistence type="inferred from homology"/>
<dbReference type="InterPro" id="IPR003593">
    <property type="entry name" value="AAA+_ATPase"/>
</dbReference>
<comment type="similarity">
    <text evidence="1">Belongs to the ABC transporter superfamily.</text>
</comment>
<dbReference type="GO" id="GO:0016887">
    <property type="term" value="F:ATP hydrolysis activity"/>
    <property type="evidence" value="ECO:0007669"/>
    <property type="project" value="InterPro"/>
</dbReference>
<reference evidence="8" key="2">
    <citation type="submission" date="2010-01" db="EMBL/GenBank/DDBJ databases">
        <title>The complete genome of Conexibacter woesei DSM 14684.</title>
        <authorList>
            <consortium name="US DOE Joint Genome Institute (JGI-PGF)"/>
            <person name="Lucas S."/>
            <person name="Copeland A."/>
            <person name="Lapidus A."/>
            <person name="Glavina del Rio T."/>
            <person name="Dalin E."/>
            <person name="Tice H."/>
            <person name="Bruce D."/>
            <person name="Goodwin L."/>
            <person name="Pitluck S."/>
            <person name="Kyrpides N."/>
            <person name="Mavromatis K."/>
            <person name="Ivanova N."/>
            <person name="Mikhailova N."/>
            <person name="Chertkov O."/>
            <person name="Brettin T."/>
            <person name="Detter J.C."/>
            <person name="Han C."/>
            <person name="Larimer F."/>
            <person name="Land M."/>
            <person name="Hauser L."/>
            <person name="Markowitz V."/>
            <person name="Cheng J.-F."/>
            <person name="Hugenholtz P."/>
            <person name="Woyke T."/>
            <person name="Wu D."/>
            <person name="Pukall R."/>
            <person name="Steenblock K."/>
            <person name="Schneider S."/>
            <person name="Klenk H.-P."/>
            <person name="Eisen J.A."/>
        </authorList>
    </citation>
    <scope>NUCLEOTIDE SEQUENCE [LARGE SCALE GENOMIC DNA]</scope>
    <source>
        <strain evidence="8">DSM 14684 / CIP 108061 / JCM 11494 / NBRC 100937 / ID131577</strain>
    </source>
</reference>
<evidence type="ECO:0000256" key="5">
    <source>
        <dbReference type="ARBA" id="ARBA00022970"/>
    </source>
</evidence>
<dbReference type="GO" id="GO:0015658">
    <property type="term" value="F:branched-chain amino acid transmembrane transporter activity"/>
    <property type="evidence" value="ECO:0007669"/>
    <property type="project" value="TreeGrafter"/>
</dbReference>
<gene>
    <name evidence="7" type="ordered locus">Cwoe_4379</name>
</gene>
<keyword evidence="8" id="KW-1185">Reference proteome</keyword>
<keyword evidence="2" id="KW-0813">Transport</keyword>
<evidence type="ECO:0000256" key="2">
    <source>
        <dbReference type="ARBA" id="ARBA00022448"/>
    </source>
</evidence>
<evidence type="ECO:0000259" key="6">
    <source>
        <dbReference type="PROSITE" id="PS50893"/>
    </source>
</evidence>
<accession>D3F6Z5</accession>
<dbReference type="RefSeq" id="WP_012935844.1">
    <property type="nucleotide sequence ID" value="NC_013739.1"/>
</dbReference>
<evidence type="ECO:0000313" key="7">
    <source>
        <dbReference type="EMBL" id="ADB52793.1"/>
    </source>
</evidence>
<dbReference type="CDD" id="cd03224">
    <property type="entry name" value="ABC_TM1139_LivF_branched"/>
    <property type="match status" value="1"/>
</dbReference>
<dbReference type="InterPro" id="IPR052156">
    <property type="entry name" value="BCAA_Transport_ATP-bd_LivF"/>
</dbReference>
<evidence type="ECO:0000313" key="8">
    <source>
        <dbReference type="Proteomes" id="UP000008229"/>
    </source>
</evidence>
<sequence length="240" mass="25077">MLQVEKLEVRYGRLAAVRGVSLTVGEGELVSVVGPNGAGKSTTLLAIAGALRGSSGSITFDGKRIDGSSPEAVAALGVSLVPEGRGVFTQLTVKENLLLGTPLRSGRGSVQADLERELARFPVLERCLSANAGKLSGGEQQQLVIARALMSRPRLLLLDEPSLGLAPLLVNRVFEIVAELRASGVTVLLVEQLAHRAVALADRSYVFSHGEVAATGSAEELAAAVDLESSYLGQKAVNDR</sequence>
<dbReference type="AlphaFoldDB" id="D3F6Z5"/>
<dbReference type="PANTHER" id="PTHR43820:SF4">
    <property type="entry name" value="HIGH-AFFINITY BRANCHED-CHAIN AMINO ACID TRANSPORT ATP-BINDING PROTEIN LIVF"/>
    <property type="match status" value="1"/>
</dbReference>
<dbReference type="Pfam" id="PF00005">
    <property type="entry name" value="ABC_tran"/>
    <property type="match status" value="1"/>
</dbReference>
<evidence type="ECO:0000256" key="4">
    <source>
        <dbReference type="ARBA" id="ARBA00022840"/>
    </source>
</evidence>
<dbReference type="GO" id="GO:0015807">
    <property type="term" value="P:L-amino acid transport"/>
    <property type="evidence" value="ECO:0007669"/>
    <property type="project" value="TreeGrafter"/>
</dbReference>
<dbReference type="Proteomes" id="UP000008229">
    <property type="component" value="Chromosome"/>
</dbReference>
<keyword evidence="4" id="KW-0067">ATP-binding</keyword>
<protein>
    <submittedName>
        <fullName evidence="7">ABC transporter related protein</fullName>
    </submittedName>
</protein>
<feature type="domain" description="ABC transporter" evidence="6">
    <location>
        <begin position="2"/>
        <end position="234"/>
    </location>
</feature>
<keyword evidence="3" id="KW-0547">Nucleotide-binding</keyword>